<dbReference type="EMBL" id="JADGJH010000303">
    <property type="protein sequence ID" value="KAJ3131285.1"/>
    <property type="molecule type" value="Genomic_DNA"/>
</dbReference>
<comment type="caution">
    <text evidence="2">The sequence shown here is derived from an EMBL/GenBank/DDBJ whole genome shotgun (WGS) entry which is preliminary data.</text>
</comment>
<evidence type="ECO:0000313" key="2">
    <source>
        <dbReference type="EMBL" id="KAJ3131285.1"/>
    </source>
</evidence>
<dbReference type="AlphaFoldDB" id="A0AAD5T707"/>
<gene>
    <name evidence="2" type="ORF">HK100_006537</name>
</gene>
<sequence>MSAKSERHRPSSREQILQQYAAQIPNSAFGNALYTTPSPPKKVQPLSSAGNNSKPKALEPLDTVNHSVDERFKGKNNKLGGISKSPLKKRKLSLRERERIYDVNLATKETLHYEPLLDNRLQDYFSNKSIRSHLLKVGLITETGQVLPQKDFKKKQVHMDKDDAHKKNTKAEKEQDLDRDIERHT</sequence>
<dbReference type="PANTHER" id="PTHR23034">
    <property type="entry name" value="GLUTAMATE-RICH PROTEIN 3"/>
    <property type="match status" value="1"/>
</dbReference>
<dbReference type="InterPro" id="IPR027962">
    <property type="entry name" value="ERICH3"/>
</dbReference>
<name>A0AAD5T707_9FUNG</name>
<dbReference type="Proteomes" id="UP001211907">
    <property type="component" value="Unassembled WGS sequence"/>
</dbReference>
<feature type="region of interest" description="Disordered" evidence="1">
    <location>
        <begin position="151"/>
        <end position="185"/>
    </location>
</feature>
<feature type="compositionally biased region" description="Polar residues" evidence="1">
    <location>
        <begin position="45"/>
        <end position="54"/>
    </location>
</feature>
<accession>A0AAD5T707</accession>
<organism evidence="2 3">
    <name type="scientific">Physocladia obscura</name>
    <dbReference type="NCBI Taxonomy" id="109957"/>
    <lineage>
        <taxon>Eukaryota</taxon>
        <taxon>Fungi</taxon>
        <taxon>Fungi incertae sedis</taxon>
        <taxon>Chytridiomycota</taxon>
        <taxon>Chytridiomycota incertae sedis</taxon>
        <taxon>Chytridiomycetes</taxon>
        <taxon>Chytridiales</taxon>
        <taxon>Chytriomycetaceae</taxon>
        <taxon>Physocladia</taxon>
    </lineage>
</organism>
<evidence type="ECO:0000256" key="1">
    <source>
        <dbReference type="SAM" id="MobiDB-lite"/>
    </source>
</evidence>
<protein>
    <submittedName>
        <fullName evidence="2">Uncharacterized protein</fullName>
    </submittedName>
</protein>
<feature type="region of interest" description="Disordered" evidence="1">
    <location>
        <begin position="1"/>
        <end position="66"/>
    </location>
</feature>
<reference evidence="2" key="1">
    <citation type="submission" date="2020-05" db="EMBL/GenBank/DDBJ databases">
        <title>Phylogenomic resolution of chytrid fungi.</title>
        <authorList>
            <person name="Stajich J.E."/>
            <person name="Amses K."/>
            <person name="Simmons R."/>
            <person name="Seto K."/>
            <person name="Myers J."/>
            <person name="Bonds A."/>
            <person name="Quandt C.A."/>
            <person name="Barry K."/>
            <person name="Liu P."/>
            <person name="Grigoriev I."/>
            <person name="Longcore J.E."/>
            <person name="James T.Y."/>
        </authorList>
    </citation>
    <scope>NUCLEOTIDE SEQUENCE</scope>
    <source>
        <strain evidence="2">JEL0513</strain>
    </source>
</reference>
<feature type="compositionally biased region" description="Basic and acidic residues" evidence="1">
    <location>
        <begin position="157"/>
        <end position="185"/>
    </location>
</feature>
<keyword evidence="3" id="KW-1185">Reference proteome</keyword>
<evidence type="ECO:0000313" key="3">
    <source>
        <dbReference type="Proteomes" id="UP001211907"/>
    </source>
</evidence>
<dbReference type="PANTHER" id="PTHR23034:SF2">
    <property type="entry name" value="GLUTAMATE-RICH PROTEIN 3"/>
    <property type="match status" value="1"/>
</dbReference>
<proteinExistence type="predicted"/>
<feature type="compositionally biased region" description="Basic and acidic residues" evidence="1">
    <location>
        <begin position="1"/>
        <end position="12"/>
    </location>
</feature>
<feature type="compositionally biased region" description="Polar residues" evidence="1">
    <location>
        <begin position="13"/>
        <end position="36"/>
    </location>
</feature>